<dbReference type="GO" id="GO:0016298">
    <property type="term" value="F:lipase activity"/>
    <property type="evidence" value="ECO:0007669"/>
    <property type="project" value="InterPro"/>
</dbReference>
<reference evidence="3" key="3">
    <citation type="submission" date="2015-04" db="UniProtKB">
        <authorList>
            <consortium name="EnsemblPlants"/>
        </authorList>
    </citation>
    <scope>IDENTIFICATION</scope>
    <source>
        <strain evidence="3">cv. Jemalong A17</strain>
    </source>
</reference>
<dbReference type="InterPro" id="IPR001087">
    <property type="entry name" value="GDSL"/>
</dbReference>
<dbReference type="EnsemblPlants" id="AET03745">
    <property type="protein sequence ID" value="AET03745"/>
    <property type="gene ID" value="MTR_8g075220"/>
</dbReference>
<dbReference type="STRING" id="3880.G7LB72"/>
<dbReference type="PROSITE" id="PS01098">
    <property type="entry name" value="LIPASE_GDSL_SER"/>
    <property type="match status" value="1"/>
</dbReference>
<dbReference type="GO" id="GO:0005576">
    <property type="term" value="C:extracellular region"/>
    <property type="evidence" value="ECO:0000318"/>
    <property type="project" value="GO_Central"/>
</dbReference>
<dbReference type="GO" id="GO:0006629">
    <property type="term" value="P:lipid metabolic process"/>
    <property type="evidence" value="ECO:0007669"/>
    <property type="project" value="InterPro"/>
</dbReference>
<dbReference type="eggNOG" id="ENOG502QW19">
    <property type="taxonomic scope" value="Eukaryota"/>
</dbReference>
<dbReference type="FunFam" id="3.40.50.1110:FF:000003">
    <property type="entry name" value="GDSL esterase/lipase APG"/>
    <property type="match status" value="1"/>
</dbReference>
<reference evidence="2 4" key="1">
    <citation type="journal article" date="2011" name="Nature">
        <title>The Medicago genome provides insight into the evolution of rhizobial symbioses.</title>
        <authorList>
            <person name="Young N.D."/>
            <person name="Debelle F."/>
            <person name="Oldroyd G.E."/>
            <person name="Geurts R."/>
            <person name="Cannon S.B."/>
            <person name="Udvardi M.K."/>
            <person name="Benedito V.A."/>
            <person name="Mayer K.F."/>
            <person name="Gouzy J."/>
            <person name="Schoof H."/>
            <person name="Van de Peer Y."/>
            <person name="Proost S."/>
            <person name="Cook D.R."/>
            <person name="Meyers B.C."/>
            <person name="Spannagl M."/>
            <person name="Cheung F."/>
            <person name="De Mita S."/>
            <person name="Krishnakumar V."/>
            <person name="Gundlach H."/>
            <person name="Zhou S."/>
            <person name="Mudge J."/>
            <person name="Bharti A.K."/>
            <person name="Murray J.D."/>
            <person name="Naoumkina M.A."/>
            <person name="Rosen B."/>
            <person name="Silverstein K.A."/>
            <person name="Tang H."/>
            <person name="Rombauts S."/>
            <person name="Zhao P.X."/>
            <person name="Zhou P."/>
            <person name="Barbe V."/>
            <person name="Bardou P."/>
            <person name="Bechner M."/>
            <person name="Bellec A."/>
            <person name="Berger A."/>
            <person name="Berges H."/>
            <person name="Bidwell S."/>
            <person name="Bisseling T."/>
            <person name="Choisne N."/>
            <person name="Couloux A."/>
            <person name="Denny R."/>
            <person name="Deshpande S."/>
            <person name="Dai X."/>
            <person name="Doyle J.J."/>
            <person name="Dudez A.M."/>
            <person name="Farmer A.D."/>
            <person name="Fouteau S."/>
            <person name="Franken C."/>
            <person name="Gibelin C."/>
            <person name="Gish J."/>
            <person name="Goldstein S."/>
            <person name="Gonzalez A.J."/>
            <person name="Green P.J."/>
            <person name="Hallab A."/>
            <person name="Hartog M."/>
            <person name="Hua A."/>
            <person name="Humphray S.J."/>
            <person name="Jeong D.H."/>
            <person name="Jing Y."/>
            <person name="Jocker A."/>
            <person name="Kenton S.M."/>
            <person name="Kim D.J."/>
            <person name="Klee K."/>
            <person name="Lai H."/>
            <person name="Lang C."/>
            <person name="Lin S."/>
            <person name="Macmil S.L."/>
            <person name="Magdelenat G."/>
            <person name="Matthews L."/>
            <person name="McCorrison J."/>
            <person name="Monaghan E.L."/>
            <person name="Mun J.H."/>
            <person name="Najar F.Z."/>
            <person name="Nicholson C."/>
            <person name="Noirot C."/>
            <person name="O'Bleness M."/>
            <person name="Paule C.R."/>
            <person name="Poulain J."/>
            <person name="Prion F."/>
            <person name="Qin B."/>
            <person name="Qu C."/>
            <person name="Retzel E.F."/>
            <person name="Riddle C."/>
            <person name="Sallet E."/>
            <person name="Samain S."/>
            <person name="Samson N."/>
            <person name="Sanders I."/>
            <person name="Saurat O."/>
            <person name="Scarpelli C."/>
            <person name="Schiex T."/>
            <person name="Segurens B."/>
            <person name="Severin A.J."/>
            <person name="Sherrier D.J."/>
            <person name="Shi R."/>
            <person name="Sims S."/>
            <person name="Singer S.R."/>
            <person name="Sinharoy S."/>
            <person name="Sterck L."/>
            <person name="Viollet A."/>
            <person name="Wang B.B."/>
            <person name="Wang K."/>
            <person name="Wang M."/>
            <person name="Wang X."/>
            <person name="Warfsmann J."/>
            <person name="Weissenbach J."/>
            <person name="White D.D."/>
            <person name="White J.D."/>
            <person name="Wiley G.B."/>
            <person name="Wincker P."/>
            <person name="Xing Y."/>
            <person name="Yang L."/>
            <person name="Yao Z."/>
            <person name="Ying F."/>
            <person name="Zhai J."/>
            <person name="Zhou L."/>
            <person name="Zuber A."/>
            <person name="Denarie J."/>
            <person name="Dixon R.A."/>
            <person name="May G.D."/>
            <person name="Schwartz D.C."/>
            <person name="Rogers J."/>
            <person name="Quetier F."/>
            <person name="Town C.D."/>
            <person name="Roe B.A."/>
        </authorList>
    </citation>
    <scope>NUCLEOTIDE SEQUENCE [LARGE SCALE GENOMIC DNA]</scope>
    <source>
        <strain evidence="2">A17</strain>
        <strain evidence="3 4">cv. Jemalong A17</strain>
    </source>
</reference>
<keyword evidence="4" id="KW-1185">Reference proteome</keyword>
<dbReference type="Proteomes" id="UP000002051">
    <property type="component" value="Chromosome 8"/>
</dbReference>
<dbReference type="InterPro" id="IPR050592">
    <property type="entry name" value="GDSL_lipolytic_enzyme"/>
</dbReference>
<evidence type="ECO:0000256" key="1">
    <source>
        <dbReference type="ARBA" id="ARBA00008668"/>
    </source>
</evidence>
<dbReference type="Pfam" id="PF00657">
    <property type="entry name" value="Lipase_GDSL"/>
    <property type="match status" value="1"/>
</dbReference>
<dbReference type="CDD" id="cd01837">
    <property type="entry name" value="SGNH_plant_lipase_like"/>
    <property type="match status" value="1"/>
</dbReference>
<reference evidence="2 4" key="2">
    <citation type="journal article" date="2014" name="BMC Genomics">
        <title>An improved genome release (version Mt4.0) for the model legume Medicago truncatula.</title>
        <authorList>
            <person name="Tang H."/>
            <person name="Krishnakumar V."/>
            <person name="Bidwell S."/>
            <person name="Rosen B."/>
            <person name="Chan A."/>
            <person name="Zhou S."/>
            <person name="Gentzbittel L."/>
            <person name="Childs K.L."/>
            <person name="Yandell M."/>
            <person name="Gundlach H."/>
            <person name="Mayer K.F."/>
            <person name="Schwartz D.C."/>
            <person name="Town C.D."/>
        </authorList>
    </citation>
    <scope>GENOME REANNOTATION</scope>
    <source>
        <strain evidence="2">A17</strain>
        <strain evidence="3 4">cv. Jemalong A17</strain>
    </source>
</reference>
<accession>A0A0C3Y3A2</accession>
<organism evidence="2 4">
    <name type="scientific">Medicago truncatula</name>
    <name type="common">Barrel medic</name>
    <name type="synonym">Medicago tribuloides</name>
    <dbReference type="NCBI Taxonomy" id="3880"/>
    <lineage>
        <taxon>Eukaryota</taxon>
        <taxon>Viridiplantae</taxon>
        <taxon>Streptophyta</taxon>
        <taxon>Embryophyta</taxon>
        <taxon>Tracheophyta</taxon>
        <taxon>Spermatophyta</taxon>
        <taxon>Magnoliopsida</taxon>
        <taxon>eudicotyledons</taxon>
        <taxon>Gunneridae</taxon>
        <taxon>Pentapetalae</taxon>
        <taxon>rosids</taxon>
        <taxon>fabids</taxon>
        <taxon>Fabales</taxon>
        <taxon>Fabaceae</taxon>
        <taxon>Papilionoideae</taxon>
        <taxon>50 kb inversion clade</taxon>
        <taxon>NPAAA clade</taxon>
        <taxon>Hologalegina</taxon>
        <taxon>IRL clade</taxon>
        <taxon>Trifolieae</taxon>
        <taxon>Medicago</taxon>
    </lineage>
</organism>
<dbReference type="InterPro" id="IPR035669">
    <property type="entry name" value="SGNH_plant_lipase-like"/>
</dbReference>
<evidence type="ECO:0000313" key="4">
    <source>
        <dbReference type="Proteomes" id="UP000002051"/>
    </source>
</evidence>
<evidence type="ECO:0000313" key="2">
    <source>
        <dbReference type="EMBL" id="AET03745.2"/>
    </source>
</evidence>
<proteinExistence type="inferred from homology"/>
<dbReference type="PANTHER" id="PTHR45642">
    <property type="entry name" value="GDSL ESTERASE/LIPASE EXL3"/>
    <property type="match status" value="1"/>
</dbReference>
<dbReference type="Gene3D" id="3.40.50.1110">
    <property type="entry name" value="SGNH hydrolase"/>
    <property type="match status" value="1"/>
</dbReference>
<dbReference type="SUPFAM" id="SSF52266">
    <property type="entry name" value="SGNH hydrolase"/>
    <property type="match status" value="1"/>
</dbReference>
<dbReference type="InterPro" id="IPR036514">
    <property type="entry name" value="SGNH_hydro_sf"/>
</dbReference>
<dbReference type="HOGENOM" id="CLU_015101_0_1_1"/>
<dbReference type="PANTHER" id="PTHR45642:SF40">
    <property type="entry name" value="GDSL-LIKE LIPASE_ACYLHYDROLASE"/>
    <property type="match status" value="1"/>
</dbReference>
<name>G7LB72_MEDTR</name>
<accession>G7LB72</accession>
<gene>
    <name evidence="2" type="ordered locus">MTR_8g075220</name>
</gene>
<dbReference type="EMBL" id="CM001224">
    <property type="protein sequence ID" value="AET03745.2"/>
    <property type="molecule type" value="Genomic_DNA"/>
</dbReference>
<dbReference type="AlphaFoldDB" id="G7LB72"/>
<sequence length="367" mass="41041">MKLFTLIKYFYVCPFLVLFYPFDVTATFDEPPYKNHSFPAVIAFGDSILDTGNNNYLSTIVKADFKPYGRDFIGGKATGRFCNGKVPSDVFLEYLGIKEAMPPYLDPNLSTEDLLTGVCFASAGSGYDPLTIELGVIISVFKTLEDQLEMFKEYIGKLKEAVGENRTAEIIANSMLIISMGTNDIAGTYYLLAPFRQLEYDIENYTSMLVSANSKFVEDLYLLGARRIGIFSLSPIGCVPLQRTIKGGLSRECVEILNEGALIYNAKLSTSILDLARKLPDSRLVYLENFSQLHDIIINHNDYGFENGDGSCCGIANIELGPLCSSFTLKVCNDTSQYVFWDSYHPTEKAYKILVKEILDKKLDEFV</sequence>
<dbReference type="PaxDb" id="3880-AET03745"/>
<dbReference type="InterPro" id="IPR008265">
    <property type="entry name" value="Lipase_GDSL_AS"/>
</dbReference>
<evidence type="ECO:0000313" key="3">
    <source>
        <dbReference type="EnsemblPlants" id="AET03745"/>
    </source>
</evidence>
<protein>
    <submittedName>
        <fullName evidence="2">GDSL-like lipase/acylhydrolase</fullName>
    </submittedName>
</protein>
<comment type="similarity">
    <text evidence="1">Belongs to the 'GDSL' lipolytic enzyme family.</text>
</comment>